<evidence type="ECO:0000313" key="2">
    <source>
        <dbReference type="Proteomes" id="UP000299102"/>
    </source>
</evidence>
<name>A0A4C1UUK3_EUMVA</name>
<keyword evidence="2" id="KW-1185">Reference proteome</keyword>
<proteinExistence type="predicted"/>
<accession>A0A4C1UUK3</accession>
<sequence>MADGLTYKRRVENAQRSTPKATLARSILVEGSQPALPTVESNRFTCSIPRPALHIDFHQGFARVNIETLERREKGRPYLRSTCLLVVKTDNSSYPSKTSDRSADTIERSAIKLGFIPNAADAVKAATRRWGGRAVRGRRLDLVSERSLTRDPTALQRAWAFDTLSIGVSYRNVKSWCAVNETMET</sequence>
<reference evidence="1 2" key="1">
    <citation type="journal article" date="2019" name="Commun. Biol.">
        <title>The bagworm genome reveals a unique fibroin gene that provides high tensile strength.</title>
        <authorList>
            <person name="Kono N."/>
            <person name="Nakamura H."/>
            <person name="Ohtoshi R."/>
            <person name="Tomita M."/>
            <person name="Numata K."/>
            <person name="Arakawa K."/>
        </authorList>
    </citation>
    <scope>NUCLEOTIDE SEQUENCE [LARGE SCALE GENOMIC DNA]</scope>
</reference>
<comment type="caution">
    <text evidence="1">The sequence shown here is derived from an EMBL/GenBank/DDBJ whole genome shotgun (WGS) entry which is preliminary data.</text>
</comment>
<evidence type="ECO:0000313" key="1">
    <source>
        <dbReference type="EMBL" id="GBP29697.1"/>
    </source>
</evidence>
<dbReference type="EMBL" id="BGZK01000223">
    <property type="protein sequence ID" value="GBP29697.1"/>
    <property type="molecule type" value="Genomic_DNA"/>
</dbReference>
<gene>
    <name evidence="1" type="ORF">EVAR_13620_1</name>
</gene>
<dbReference type="Proteomes" id="UP000299102">
    <property type="component" value="Unassembled WGS sequence"/>
</dbReference>
<dbReference type="AlphaFoldDB" id="A0A4C1UUK3"/>
<protein>
    <submittedName>
        <fullName evidence="1">Uncharacterized protein</fullName>
    </submittedName>
</protein>
<organism evidence="1 2">
    <name type="scientific">Eumeta variegata</name>
    <name type="common">Bagworm moth</name>
    <name type="synonym">Eumeta japonica</name>
    <dbReference type="NCBI Taxonomy" id="151549"/>
    <lineage>
        <taxon>Eukaryota</taxon>
        <taxon>Metazoa</taxon>
        <taxon>Ecdysozoa</taxon>
        <taxon>Arthropoda</taxon>
        <taxon>Hexapoda</taxon>
        <taxon>Insecta</taxon>
        <taxon>Pterygota</taxon>
        <taxon>Neoptera</taxon>
        <taxon>Endopterygota</taxon>
        <taxon>Lepidoptera</taxon>
        <taxon>Glossata</taxon>
        <taxon>Ditrysia</taxon>
        <taxon>Tineoidea</taxon>
        <taxon>Psychidae</taxon>
        <taxon>Oiketicinae</taxon>
        <taxon>Eumeta</taxon>
    </lineage>
</organism>